<dbReference type="GO" id="GO:0005834">
    <property type="term" value="C:heterotrimeric G-protein complex"/>
    <property type="evidence" value="ECO:0007669"/>
    <property type="project" value="TreeGrafter"/>
</dbReference>
<dbReference type="GO" id="GO:0003924">
    <property type="term" value="F:GTPase activity"/>
    <property type="evidence" value="ECO:0007669"/>
    <property type="project" value="InterPro"/>
</dbReference>
<sequence>MVKILHLNGFSDTELKHYSFLVHTNVITAMQQLIVGLEILAIDSSRDNIAEEMETIRRFVESTKYTTSSIDTETARTVSVLWSSSSIQTCYERRAEIDLLESAKYFLDDVDRVTNQSYVPTPQDINKEYTIGTLPDL</sequence>
<protein>
    <submittedName>
        <fullName evidence="4">Uncharacterized protein</fullName>
    </submittedName>
</protein>
<dbReference type="PANTHER" id="PTHR10218:SF247">
    <property type="entry name" value="GUANINE NUCLEOTIDE-BINDING PROTEIN ALPHA-6 SUBUNIT"/>
    <property type="match status" value="1"/>
</dbReference>
<keyword evidence="2" id="KW-0342">GTP-binding</keyword>
<proteinExistence type="predicted"/>
<dbReference type="AlphaFoldDB" id="A0A915HHD9"/>
<keyword evidence="1" id="KW-0547">Nucleotide-binding</keyword>
<reference evidence="4" key="1">
    <citation type="submission" date="2022-11" db="UniProtKB">
        <authorList>
            <consortium name="WormBaseParasite"/>
        </authorList>
    </citation>
    <scope>IDENTIFICATION</scope>
</reference>
<name>A0A915HHD9_ROMCU</name>
<dbReference type="PANTHER" id="PTHR10218">
    <property type="entry name" value="GTP-BINDING PROTEIN ALPHA SUBUNIT"/>
    <property type="match status" value="1"/>
</dbReference>
<dbReference type="OMA" id="ANDYMLT"/>
<dbReference type="InterPro" id="IPR011025">
    <property type="entry name" value="GproteinA_insert"/>
</dbReference>
<evidence type="ECO:0000313" key="3">
    <source>
        <dbReference type="Proteomes" id="UP000887565"/>
    </source>
</evidence>
<evidence type="ECO:0000256" key="1">
    <source>
        <dbReference type="ARBA" id="ARBA00022741"/>
    </source>
</evidence>
<accession>A0A915HHD9</accession>
<dbReference type="GO" id="GO:0007188">
    <property type="term" value="P:adenylate cyclase-modulating G protein-coupled receptor signaling pathway"/>
    <property type="evidence" value="ECO:0007669"/>
    <property type="project" value="TreeGrafter"/>
</dbReference>
<dbReference type="PROSITE" id="PS51882">
    <property type="entry name" value="G_ALPHA"/>
    <property type="match status" value="1"/>
</dbReference>
<dbReference type="Gene3D" id="1.10.400.10">
    <property type="entry name" value="GI Alpha 1, domain 2-like"/>
    <property type="match status" value="1"/>
</dbReference>
<organism evidence="3 4">
    <name type="scientific">Romanomermis culicivorax</name>
    <name type="common">Nematode worm</name>
    <dbReference type="NCBI Taxonomy" id="13658"/>
    <lineage>
        <taxon>Eukaryota</taxon>
        <taxon>Metazoa</taxon>
        <taxon>Ecdysozoa</taxon>
        <taxon>Nematoda</taxon>
        <taxon>Enoplea</taxon>
        <taxon>Dorylaimia</taxon>
        <taxon>Mermithida</taxon>
        <taxon>Mermithoidea</taxon>
        <taxon>Mermithidae</taxon>
        <taxon>Romanomermis</taxon>
    </lineage>
</organism>
<dbReference type="WBParaSite" id="nRc.2.0.1.t01412-RA">
    <property type="protein sequence ID" value="nRc.2.0.1.t01412-RA"/>
    <property type="gene ID" value="nRc.2.0.1.g01412"/>
</dbReference>
<dbReference type="GO" id="GO:0031683">
    <property type="term" value="F:G-protein beta/gamma-subunit complex binding"/>
    <property type="evidence" value="ECO:0007669"/>
    <property type="project" value="InterPro"/>
</dbReference>
<dbReference type="GO" id="GO:0005737">
    <property type="term" value="C:cytoplasm"/>
    <property type="evidence" value="ECO:0007669"/>
    <property type="project" value="TreeGrafter"/>
</dbReference>
<evidence type="ECO:0000256" key="2">
    <source>
        <dbReference type="ARBA" id="ARBA00023134"/>
    </source>
</evidence>
<dbReference type="Pfam" id="PF00503">
    <property type="entry name" value="G-alpha"/>
    <property type="match status" value="1"/>
</dbReference>
<keyword evidence="3" id="KW-1185">Reference proteome</keyword>
<dbReference type="GO" id="GO:0001664">
    <property type="term" value="F:G protein-coupled receptor binding"/>
    <property type="evidence" value="ECO:0007669"/>
    <property type="project" value="TreeGrafter"/>
</dbReference>
<evidence type="ECO:0000313" key="4">
    <source>
        <dbReference type="WBParaSite" id="nRc.2.0.1.t01412-RA"/>
    </source>
</evidence>
<dbReference type="Proteomes" id="UP000887565">
    <property type="component" value="Unplaced"/>
</dbReference>
<dbReference type="SUPFAM" id="SSF47895">
    <property type="entry name" value="Transducin (alpha subunit), insertion domain"/>
    <property type="match status" value="1"/>
</dbReference>
<dbReference type="InterPro" id="IPR001019">
    <property type="entry name" value="Gprotein_alpha_su"/>
</dbReference>
<dbReference type="GO" id="GO:0005525">
    <property type="term" value="F:GTP binding"/>
    <property type="evidence" value="ECO:0007669"/>
    <property type="project" value="UniProtKB-KW"/>
</dbReference>